<dbReference type="Gene3D" id="3.40.50.12780">
    <property type="entry name" value="N-terminal domain of ligase-like"/>
    <property type="match status" value="1"/>
</dbReference>
<name>A0A7G1KV33_9NOCA</name>
<reference evidence="2 3" key="1">
    <citation type="submission" date="2020-08" db="EMBL/GenBank/DDBJ databases">
        <title>Genome Sequencing of Nocardia wallacei strain FMUON74 and assembly.</title>
        <authorList>
            <person name="Toyokawa M."/>
            <person name="Uesaka K."/>
        </authorList>
    </citation>
    <scope>NUCLEOTIDE SEQUENCE [LARGE SCALE GENOMIC DNA]</scope>
    <source>
        <strain evidence="2 3">FMUON74</strain>
    </source>
</reference>
<gene>
    <name evidence="2" type="ORF">NWFMUON74_58050</name>
</gene>
<keyword evidence="3" id="KW-1185">Reference proteome</keyword>
<dbReference type="KEGG" id="nwl:NWFMUON74_58050"/>
<organism evidence="2 3">
    <name type="scientific">Nocardia wallacei</name>
    <dbReference type="NCBI Taxonomy" id="480035"/>
    <lineage>
        <taxon>Bacteria</taxon>
        <taxon>Bacillati</taxon>
        <taxon>Actinomycetota</taxon>
        <taxon>Actinomycetes</taxon>
        <taxon>Mycobacteriales</taxon>
        <taxon>Nocardiaceae</taxon>
        <taxon>Nocardia</taxon>
    </lineage>
</organism>
<dbReference type="SUPFAM" id="SSF56801">
    <property type="entry name" value="Acetyl-CoA synthetase-like"/>
    <property type="match status" value="1"/>
</dbReference>
<dbReference type="RefSeq" id="WP_187684842.1">
    <property type="nucleotide sequence ID" value="NZ_AP023396.1"/>
</dbReference>
<accession>A0A7G1KV33</accession>
<dbReference type="EMBL" id="AP023396">
    <property type="protein sequence ID" value="BCK58033.1"/>
    <property type="molecule type" value="Genomic_DNA"/>
</dbReference>
<dbReference type="InterPro" id="IPR042099">
    <property type="entry name" value="ANL_N_sf"/>
</dbReference>
<evidence type="ECO:0000259" key="1">
    <source>
        <dbReference type="Pfam" id="PF00501"/>
    </source>
</evidence>
<proteinExistence type="predicted"/>
<dbReference type="Proteomes" id="UP000516173">
    <property type="component" value="Chromosome"/>
</dbReference>
<feature type="domain" description="AMP-dependent synthetase/ligase" evidence="1">
    <location>
        <begin position="10"/>
        <end position="82"/>
    </location>
</feature>
<dbReference type="AlphaFoldDB" id="A0A7G1KV33"/>
<sequence>MSDSTPHPDPTTVAVRTDDCELTWTDLDRWSNRLARLLVQRGARRGVRIAMAVPAPIEAAVTRAAITKTGAIPAPAVDESAPRADLGVTTRAQRRHLADATDWLVLDDRSTLLGYLTGSDAPLGDAANQAA</sequence>
<dbReference type="InterPro" id="IPR000873">
    <property type="entry name" value="AMP-dep_synth/lig_dom"/>
</dbReference>
<evidence type="ECO:0000313" key="3">
    <source>
        <dbReference type="Proteomes" id="UP000516173"/>
    </source>
</evidence>
<protein>
    <recommendedName>
        <fullName evidence="1">AMP-dependent synthetase/ligase domain-containing protein</fullName>
    </recommendedName>
</protein>
<dbReference type="GeneID" id="80350230"/>
<dbReference type="Pfam" id="PF00501">
    <property type="entry name" value="AMP-binding"/>
    <property type="match status" value="1"/>
</dbReference>
<evidence type="ECO:0000313" key="2">
    <source>
        <dbReference type="EMBL" id="BCK58033.1"/>
    </source>
</evidence>